<organism evidence="7 8">
    <name type="scientific">Bradyrhizobium erythrophlei</name>
    <dbReference type="NCBI Taxonomy" id="1437360"/>
    <lineage>
        <taxon>Bacteria</taxon>
        <taxon>Pseudomonadati</taxon>
        <taxon>Pseudomonadota</taxon>
        <taxon>Alphaproteobacteria</taxon>
        <taxon>Hyphomicrobiales</taxon>
        <taxon>Nitrobacteraceae</taxon>
        <taxon>Bradyrhizobium</taxon>
    </lineage>
</organism>
<dbReference type="GO" id="GO:0032993">
    <property type="term" value="C:protein-DNA complex"/>
    <property type="evidence" value="ECO:0007669"/>
    <property type="project" value="TreeGrafter"/>
</dbReference>
<dbReference type="EMBL" id="LT670849">
    <property type="protein sequence ID" value="SHN60862.1"/>
    <property type="molecule type" value="Genomic_DNA"/>
</dbReference>
<gene>
    <name evidence="7" type="ORF">SAMN05444170_0047</name>
</gene>
<evidence type="ECO:0000256" key="4">
    <source>
        <dbReference type="ARBA" id="ARBA00023125"/>
    </source>
</evidence>
<sequence>MTKYNLKMMTVDELWQLHESVVGELSSKMAAERAKLEGQLRRLGSIARDEGTRERRPYPKVLPKYRNPKNRSETWTGRGKQPGWVREQIRSGRKLNDFLIAKAST</sequence>
<feature type="compositionally biased region" description="Basic and acidic residues" evidence="5">
    <location>
        <begin position="47"/>
        <end position="57"/>
    </location>
</feature>
<dbReference type="AlphaFoldDB" id="A0A1M7SQX5"/>
<dbReference type="SUPFAM" id="SSF81273">
    <property type="entry name" value="H-NS histone-like proteins"/>
    <property type="match status" value="1"/>
</dbReference>
<evidence type="ECO:0000256" key="2">
    <source>
        <dbReference type="ARBA" id="ARBA00010610"/>
    </source>
</evidence>
<comment type="subcellular location">
    <subcellularLocation>
        <location evidence="1">Cytoplasm</location>
        <location evidence="1">Nucleoid</location>
    </subcellularLocation>
</comment>
<dbReference type="InterPro" id="IPR037150">
    <property type="entry name" value="H-NS_C_dom_sf"/>
</dbReference>
<dbReference type="Proteomes" id="UP000184096">
    <property type="component" value="Chromosome I"/>
</dbReference>
<dbReference type="SMART" id="SM00528">
    <property type="entry name" value="HNS"/>
    <property type="match status" value="1"/>
</dbReference>
<evidence type="ECO:0000259" key="6">
    <source>
        <dbReference type="SMART" id="SM00528"/>
    </source>
</evidence>
<dbReference type="GO" id="GO:0009295">
    <property type="term" value="C:nucleoid"/>
    <property type="evidence" value="ECO:0007669"/>
    <property type="project" value="UniProtKB-SubCell"/>
</dbReference>
<name>A0A1M7SQX5_9BRAD</name>
<dbReference type="InterPro" id="IPR027444">
    <property type="entry name" value="H-NS_C_dom"/>
</dbReference>
<dbReference type="GO" id="GO:0000976">
    <property type="term" value="F:transcription cis-regulatory region binding"/>
    <property type="evidence" value="ECO:0007669"/>
    <property type="project" value="TreeGrafter"/>
</dbReference>
<accession>A0A1M7SQX5</accession>
<keyword evidence="4 7" id="KW-0238">DNA-binding</keyword>
<dbReference type="GO" id="GO:0001217">
    <property type="term" value="F:DNA-binding transcription repressor activity"/>
    <property type="evidence" value="ECO:0007669"/>
    <property type="project" value="TreeGrafter"/>
</dbReference>
<keyword evidence="8" id="KW-1185">Reference proteome</keyword>
<keyword evidence="3" id="KW-0963">Cytoplasm</keyword>
<feature type="domain" description="DNA-binding protein H-NS-like C-terminal" evidence="6">
    <location>
        <begin position="55"/>
        <end position="100"/>
    </location>
</feature>
<reference evidence="8" key="1">
    <citation type="submission" date="2016-11" db="EMBL/GenBank/DDBJ databases">
        <authorList>
            <person name="Varghese N."/>
            <person name="Submissions S."/>
        </authorList>
    </citation>
    <scope>NUCLEOTIDE SEQUENCE [LARGE SCALE GENOMIC DNA]</scope>
    <source>
        <strain evidence="8">GAS401</strain>
    </source>
</reference>
<dbReference type="GO" id="GO:0003681">
    <property type="term" value="F:bent DNA binding"/>
    <property type="evidence" value="ECO:0007669"/>
    <property type="project" value="TreeGrafter"/>
</dbReference>
<dbReference type="Gene3D" id="4.10.430.10">
    <property type="entry name" value="Histone-like protein H-NS, C-terminal domain"/>
    <property type="match status" value="1"/>
</dbReference>
<protein>
    <submittedName>
        <fullName evidence="7">DNA-binding protein H-NS</fullName>
    </submittedName>
</protein>
<evidence type="ECO:0000256" key="1">
    <source>
        <dbReference type="ARBA" id="ARBA00004453"/>
    </source>
</evidence>
<feature type="region of interest" description="Disordered" evidence="5">
    <location>
        <begin position="43"/>
        <end position="87"/>
    </location>
</feature>
<evidence type="ECO:0000313" key="7">
    <source>
        <dbReference type="EMBL" id="SHN60862.1"/>
    </source>
</evidence>
<dbReference type="PANTHER" id="PTHR38097:SF2">
    <property type="entry name" value="DNA-BINDING PROTEIN STPA"/>
    <property type="match status" value="1"/>
</dbReference>
<evidence type="ECO:0000313" key="8">
    <source>
        <dbReference type="Proteomes" id="UP000184096"/>
    </source>
</evidence>
<dbReference type="PANTHER" id="PTHR38097">
    <property type="match status" value="1"/>
</dbReference>
<dbReference type="RefSeq" id="WP_072825677.1">
    <property type="nucleotide sequence ID" value="NZ_LT670849.1"/>
</dbReference>
<comment type="similarity">
    <text evidence="2">Belongs to the histone-like protein H-NS family.</text>
</comment>
<dbReference type="GO" id="GO:0003680">
    <property type="term" value="F:minor groove of adenine-thymine-rich DNA binding"/>
    <property type="evidence" value="ECO:0007669"/>
    <property type="project" value="TreeGrafter"/>
</dbReference>
<proteinExistence type="inferred from homology"/>
<evidence type="ECO:0000256" key="3">
    <source>
        <dbReference type="ARBA" id="ARBA00022490"/>
    </source>
</evidence>
<dbReference type="Pfam" id="PF00816">
    <property type="entry name" value="Histone_HNS"/>
    <property type="match status" value="1"/>
</dbReference>
<dbReference type="GO" id="GO:0005829">
    <property type="term" value="C:cytosol"/>
    <property type="evidence" value="ECO:0007669"/>
    <property type="project" value="TreeGrafter"/>
</dbReference>
<evidence type="ECO:0000256" key="5">
    <source>
        <dbReference type="SAM" id="MobiDB-lite"/>
    </source>
</evidence>